<name>A0A317V508_ASPEC</name>
<dbReference type="Pfam" id="PF00023">
    <property type="entry name" value="Ank"/>
    <property type="match status" value="1"/>
</dbReference>
<accession>A0A317V508</accession>
<dbReference type="InterPro" id="IPR002110">
    <property type="entry name" value="Ankyrin_rpt"/>
</dbReference>
<gene>
    <name evidence="2" type="ORF">BO83DRAFT_400290</name>
</gene>
<dbReference type="GeneID" id="37055349"/>
<keyword evidence="3" id="KW-1185">Reference proteome</keyword>
<organism evidence="2 3">
    <name type="scientific">Aspergillus eucalypticola (strain CBS 122712 / IBT 29274)</name>
    <dbReference type="NCBI Taxonomy" id="1448314"/>
    <lineage>
        <taxon>Eukaryota</taxon>
        <taxon>Fungi</taxon>
        <taxon>Dikarya</taxon>
        <taxon>Ascomycota</taxon>
        <taxon>Pezizomycotina</taxon>
        <taxon>Eurotiomycetes</taxon>
        <taxon>Eurotiomycetidae</taxon>
        <taxon>Eurotiales</taxon>
        <taxon>Aspergillaceae</taxon>
        <taxon>Aspergillus</taxon>
        <taxon>Aspergillus subgen. Circumdati</taxon>
    </lineage>
</organism>
<dbReference type="EMBL" id="MSFU01000018">
    <property type="protein sequence ID" value="PWY69373.1"/>
    <property type="molecule type" value="Genomic_DNA"/>
</dbReference>
<sequence>MSYPGYYLSDLPVELVFECVQYLDTPDGNDENDEGDEYDVKFNYDGPSSLLHRATDYKDVEMVKILLQNGADPRLPCTRGGPPGTFDSLLGSTKNICPLMAEALLDAGATPFSLAYVIESCRFHGPPSSLIDLVLKNYMKMHSTYSGRLSLTDFTDATILHYAASEGTPDLLEAIISRAPNLLHAGAIGWTNGCLDKVIKPGPDLVPNVDVPRGWYDLYSPLNLALGSHKEANAKYLLQCGSKVDIGSFKCVWEQACEWTKFTPIWVDILELMAAKIDFDTPHNTPMIQWCIDFFFHKKASHEKRFFQNLCLPSFLGNMSLRTRAQYLDKFNVESYQEHLDELRYIIAWCEVVLQNETQLEGKTGISARDEPTDCPPWLACFRKHEKAQQEIVELLWEAMLDTESPTNLSGLVGGCYNGT</sequence>
<comment type="caution">
    <text evidence="2">The sequence shown here is derived from an EMBL/GenBank/DDBJ whole genome shotgun (WGS) entry which is preliminary data.</text>
</comment>
<dbReference type="SMART" id="SM00248">
    <property type="entry name" value="ANK"/>
    <property type="match status" value="3"/>
</dbReference>
<dbReference type="Gene3D" id="1.25.40.20">
    <property type="entry name" value="Ankyrin repeat-containing domain"/>
    <property type="match status" value="2"/>
</dbReference>
<dbReference type="PROSITE" id="PS50297">
    <property type="entry name" value="ANK_REP_REGION"/>
    <property type="match status" value="1"/>
</dbReference>
<dbReference type="RefSeq" id="XP_025386461.1">
    <property type="nucleotide sequence ID" value="XM_025533387.1"/>
</dbReference>
<dbReference type="PROSITE" id="PS50088">
    <property type="entry name" value="ANK_REPEAT"/>
    <property type="match status" value="1"/>
</dbReference>
<dbReference type="AlphaFoldDB" id="A0A317V508"/>
<dbReference type="OrthoDB" id="9991317at2759"/>
<keyword evidence="1" id="KW-0040">ANK repeat</keyword>
<protein>
    <submittedName>
        <fullName evidence="2">Uncharacterized protein</fullName>
    </submittedName>
</protein>
<dbReference type="SUPFAM" id="SSF48403">
    <property type="entry name" value="Ankyrin repeat"/>
    <property type="match status" value="1"/>
</dbReference>
<evidence type="ECO:0000313" key="3">
    <source>
        <dbReference type="Proteomes" id="UP000246171"/>
    </source>
</evidence>
<dbReference type="Proteomes" id="UP000246171">
    <property type="component" value="Unassembled WGS sequence"/>
</dbReference>
<evidence type="ECO:0000313" key="2">
    <source>
        <dbReference type="EMBL" id="PWY69373.1"/>
    </source>
</evidence>
<feature type="repeat" description="ANK" evidence="1">
    <location>
        <begin position="46"/>
        <end position="72"/>
    </location>
</feature>
<proteinExistence type="predicted"/>
<evidence type="ECO:0000256" key="1">
    <source>
        <dbReference type="PROSITE-ProRule" id="PRU00023"/>
    </source>
</evidence>
<reference evidence="2" key="1">
    <citation type="submission" date="2016-12" db="EMBL/GenBank/DDBJ databases">
        <title>The genomes of Aspergillus section Nigri reveals drivers in fungal speciation.</title>
        <authorList>
            <consortium name="DOE Joint Genome Institute"/>
            <person name="Vesth T.C."/>
            <person name="Nybo J."/>
            <person name="Theobald S."/>
            <person name="Brandl J."/>
            <person name="Frisvad J.C."/>
            <person name="Nielsen K.F."/>
            <person name="Lyhne E.K."/>
            <person name="Kogle M.E."/>
            <person name="Kuo A."/>
            <person name="Riley R."/>
            <person name="Clum A."/>
            <person name="Nolan M."/>
            <person name="Lipzen A."/>
            <person name="Salamov A."/>
            <person name="Henrissat B."/>
            <person name="Wiebenga A."/>
            <person name="De vries R.P."/>
            <person name="Grigoriev I.V."/>
            <person name="Mortensen U.H."/>
            <person name="Andersen M.R."/>
            <person name="Baker S.E."/>
        </authorList>
    </citation>
    <scope>NUCLEOTIDE SEQUENCE</scope>
    <source>
        <strain evidence="2">CBS 122712</strain>
    </source>
</reference>
<dbReference type="InterPro" id="IPR036770">
    <property type="entry name" value="Ankyrin_rpt-contain_sf"/>
</dbReference>
<dbReference type="VEuPathDB" id="FungiDB:BO83DRAFT_400290"/>